<proteinExistence type="predicted"/>
<sequence length="41" mass="4565">MREVLPEGWLAVGLEAKLEVKLSNHEHKVELIIVVVTIANS</sequence>
<comment type="caution">
    <text evidence="1">The sequence shown here is derived from an EMBL/GenBank/DDBJ whole genome shotgun (WGS) entry which is preliminary data.</text>
</comment>
<protein>
    <submittedName>
        <fullName evidence="1">Uncharacterized protein</fullName>
    </submittedName>
</protein>
<dbReference type="EMBL" id="CBSV010000062">
    <property type="protein sequence ID" value="CDH00349.1"/>
    <property type="molecule type" value="Genomic_DNA"/>
</dbReference>
<dbReference type="HOGENOM" id="CLU_3278866_0_0_6"/>
<gene>
    <name evidence="1" type="ORF">XBFM1_1540008</name>
</gene>
<accession>A0A077NP83</accession>
<dbReference type="AlphaFoldDB" id="A0A077NP83"/>
<organism evidence="1">
    <name type="scientific">Xenorhabdus bovienii str. feltiae Moldova</name>
    <dbReference type="NCBI Taxonomy" id="1398200"/>
    <lineage>
        <taxon>Bacteria</taxon>
        <taxon>Pseudomonadati</taxon>
        <taxon>Pseudomonadota</taxon>
        <taxon>Gammaproteobacteria</taxon>
        <taxon>Enterobacterales</taxon>
        <taxon>Morganellaceae</taxon>
        <taxon>Xenorhabdus</taxon>
    </lineage>
</organism>
<name>A0A077NP83_XENBV</name>
<dbReference type="Proteomes" id="UP000028487">
    <property type="component" value="Unassembled WGS sequence"/>
</dbReference>
<evidence type="ECO:0000313" key="1">
    <source>
        <dbReference type="EMBL" id="CDH00349.1"/>
    </source>
</evidence>
<reference evidence="1" key="1">
    <citation type="submission" date="2013-07" db="EMBL/GenBank/DDBJ databases">
        <title>Sub-species coevolution in mutualistic symbiosis.</title>
        <authorList>
            <person name="Murfin K."/>
            <person name="Klassen J."/>
            <person name="Lee M."/>
            <person name="Forst S."/>
            <person name="Stock P."/>
            <person name="Goodrich-Blair H."/>
        </authorList>
    </citation>
    <scope>NUCLEOTIDE SEQUENCE [LARGE SCALE GENOMIC DNA]</scope>
    <source>
        <strain evidence="1">Feltiae Moldova</strain>
    </source>
</reference>